<dbReference type="PANTHER" id="PTHR11690">
    <property type="entry name" value="AMILORIDE-SENSITIVE SODIUM CHANNEL-RELATED"/>
    <property type="match status" value="1"/>
</dbReference>
<protein>
    <submittedName>
        <fullName evidence="15">Uncharacterized protein</fullName>
    </submittedName>
</protein>
<dbReference type="InterPro" id="IPR001873">
    <property type="entry name" value="ENaC"/>
</dbReference>
<evidence type="ECO:0000313" key="15">
    <source>
        <dbReference type="EMBL" id="CAB3407392.1"/>
    </source>
</evidence>
<keyword evidence="11 13" id="KW-0739">Sodium transport</keyword>
<keyword evidence="7" id="KW-0915">Sodium</keyword>
<evidence type="ECO:0000256" key="8">
    <source>
        <dbReference type="ARBA" id="ARBA00023065"/>
    </source>
</evidence>
<name>A0A8S1F6D2_9PELO</name>
<gene>
    <name evidence="15" type="ORF">CBOVIS_LOCUS9329</name>
</gene>
<evidence type="ECO:0000256" key="1">
    <source>
        <dbReference type="ARBA" id="ARBA00004141"/>
    </source>
</evidence>
<keyword evidence="3 13" id="KW-0813">Transport</keyword>
<evidence type="ECO:0000313" key="16">
    <source>
        <dbReference type="Proteomes" id="UP000494206"/>
    </source>
</evidence>
<dbReference type="PANTHER" id="PTHR11690:SF152">
    <property type="entry name" value="AMILORIDE-SENSITIVE SODIUM CHANNEL SUBUNIT ALPHA"/>
    <property type="match status" value="1"/>
</dbReference>
<evidence type="ECO:0000256" key="9">
    <source>
        <dbReference type="ARBA" id="ARBA00023136"/>
    </source>
</evidence>
<keyword evidence="4 13" id="KW-0894">Sodium channel</keyword>
<sequence length="289" mass="32762">MLAGFATIAPLHDEVTSGTSRASHLIVEVPIEKIKNIDGAGSIHRETKHFTNTTTMHGPKRIFNGKGLAQWFWLVIVSTSLALLILQIVLLLKMYFSKPTLSQVSFIVSEGGMDFPAVTICNFNPVKKSYVKQLNASGDLSGETLEYLLQTNMNAMFLFSNVDRQEVREAHANAEIYQHNHRDFSILNFLNSSGYECDEMFKICYFRGRMFNCCDYMTPRILSLGKCFELDLQTNTPEWMRKQTAPGVEAGLQIILDAHLEEEIRGDMENETNAIFSTYYENGFRSQQA</sequence>
<evidence type="ECO:0000256" key="10">
    <source>
        <dbReference type="ARBA" id="ARBA00023180"/>
    </source>
</evidence>
<dbReference type="Gene3D" id="2.60.470.10">
    <property type="entry name" value="Acid-sensing ion channels like domains"/>
    <property type="match status" value="1"/>
</dbReference>
<comment type="similarity">
    <text evidence="2 13">Belongs to the amiloride-sensitive sodium channel (TC 1.A.6) family.</text>
</comment>
<keyword evidence="8 13" id="KW-0406">Ion transport</keyword>
<dbReference type="PRINTS" id="PR01078">
    <property type="entry name" value="AMINACHANNEL"/>
</dbReference>
<keyword evidence="5 13" id="KW-0812">Transmembrane</keyword>
<keyword evidence="12 13" id="KW-0407">Ion channel</keyword>
<dbReference type="AlphaFoldDB" id="A0A8S1F6D2"/>
<evidence type="ECO:0000256" key="2">
    <source>
        <dbReference type="ARBA" id="ARBA00007193"/>
    </source>
</evidence>
<keyword evidence="6 14" id="KW-1133">Transmembrane helix</keyword>
<dbReference type="Proteomes" id="UP000494206">
    <property type="component" value="Unassembled WGS sequence"/>
</dbReference>
<dbReference type="Pfam" id="PF00858">
    <property type="entry name" value="ASC"/>
    <property type="match status" value="1"/>
</dbReference>
<accession>A0A8S1F6D2</accession>
<keyword evidence="10" id="KW-0325">Glycoprotein</keyword>
<evidence type="ECO:0000256" key="12">
    <source>
        <dbReference type="ARBA" id="ARBA00023303"/>
    </source>
</evidence>
<proteinExistence type="inferred from homology"/>
<evidence type="ECO:0000256" key="4">
    <source>
        <dbReference type="ARBA" id="ARBA00022461"/>
    </source>
</evidence>
<organism evidence="15 16">
    <name type="scientific">Caenorhabditis bovis</name>
    <dbReference type="NCBI Taxonomy" id="2654633"/>
    <lineage>
        <taxon>Eukaryota</taxon>
        <taxon>Metazoa</taxon>
        <taxon>Ecdysozoa</taxon>
        <taxon>Nematoda</taxon>
        <taxon>Chromadorea</taxon>
        <taxon>Rhabditida</taxon>
        <taxon>Rhabditina</taxon>
        <taxon>Rhabditomorpha</taxon>
        <taxon>Rhabditoidea</taxon>
        <taxon>Rhabditidae</taxon>
        <taxon>Peloderinae</taxon>
        <taxon>Caenorhabditis</taxon>
    </lineage>
</organism>
<evidence type="ECO:0000256" key="5">
    <source>
        <dbReference type="ARBA" id="ARBA00022692"/>
    </source>
</evidence>
<evidence type="ECO:0000256" key="3">
    <source>
        <dbReference type="ARBA" id="ARBA00022448"/>
    </source>
</evidence>
<comment type="subcellular location">
    <subcellularLocation>
        <location evidence="1">Membrane</location>
        <topology evidence="1">Multi-pass membrane protein</topology>
    </subcellularLocation>
</comment>
<feature type="transmembrane region" description="Helical" evidence="14">
    <location>
        <begin position="71"/>
        <end position="92"/>
    </location>
</feature>
<dbReference type="GO" id="GO:0015280">
    <property type="term" value="F:ligand-gated sodium channel activity"/>
    <property type="evidence" value="ECO:0007669"/>
    <property type="project" value="TreeGrafter"/>
</dbReference>
<keyword evidence="16" id="KW-1185">Reference proteome</keyword>
<reference evidence="15 16" key="1">
    <citation type="submission" date="2020-04" db="EMBL/GenBank/DDBJ databases">
        <authorList>
            <person name="Laetsch R D."/>
            <person name="Stevens L."/>
            <person name="Kumar S."/>
            <person name="Blaxter L. M."/>
        </authorList>
    </citation>
    <scope>NUCLEOTIDE SEQUENCE [LARGE SCALE GENOMIC DNA]</scope>
</reference>
<dbReference type="EMBL" id="CADEPM010000006">
    <property type="protein sequence ID" value="CAB3407392.1"/>
    <property type="molecule type" value="Genomic_DNA"/>
</dbReference>
<comment type="caution">
    <text evidence="15">The sequence shown here is derived from an EMBL/GenBank/DDBJ whole genome shotgun (WGS) entry which is preliminary data.</text>
</comment>
<evidence type="ECO:0000256" key="14">
    <source>
        <dbReference type="SAM" id="Phobius"/>
    </source>
</evidence>
<dbReference type="OrthoDB" id="8065060at2759"/>
<keyword evidence="9 14" id="KW-0472">Membrane</keyword>
<evidence type="ECO:0000256" key="11">
    <source>
        <dbReference type="ARBA" id="ARBA00023201"/>
    </source>
</evidence>
<evidence type="ECO:0000256" key="6">
    <source>
        <dbReference type="ARBA" id="ARBA00022989"/>
    </source>
</evidence>
<dbReference type="GO" id="GO:0005886">
    <property type="term" value="C:plasma membrane"/>
    <property type="evidence" value="ECO:0007669"/>
    <property type="project" value="TreeGrafter"/>
</dbReference>
<evidence type="ECO:0000256" key="7">
    <source>
        <dbReference type="ARBA" id="ARBA00023053"/>
    </source>
</evidence>
<evidence type="ECO:0000256" key="13">
    <source>
        <dbReference type="RuleBase" id="RU000679"/>
    </source>
</evidence>